<evidence type="ECO:0000313" key="1">
    <source>
        <dbReference type="EMBL" id="DAZ90739.1"/>
    </source>
</evidence>
<dbReference type="EMBL" id="BK061777">
    <property type="protein sequence ID" value="DAZ90739.1"/>
    <property type="molecule type" value="Viral_cRNA"/>
</dbReference>
<protein>
    <submittedName>
        <fullName evidence="1">Protein 3</fullName>
    </submittedName>
</protein>
<organism evidence="1">
    <name type="scientific">Linum virus 1</name>
    <dbReference type="NCBI Taxonomy" id="2977971"/>
    <lineage>
        <taxon>Viruses</taxon>
        <taxon>Riboviria</taxon>
        <taxon>Orthornavirae</taxon>
        <taxon>Negarnaviricota</taxon>
        <taxon>Haploviricotina</taxon>
        <taxon>Monjiviricetes</taxon>
        <taxon>Mononegavirales</taxon>
        <taxon>Rhabdoviridae</taxon>
    </lineage>
</organism>
<accession>A0A9N6YJ22</accession>
<sequence length="313" mass="35348">MAARSSISGPCEDFLVPKDLSPVSMGSNSSIMRSNSASLMRNPIDDKNKFLVDEFAYSMISEDKMVFSKNWDWRPRGQENTLDLGRISMMDKISNLRWSSGSINETEIHIIFLPHLPVEGYLDDDVEIRLCFNGTDNEELKVMSIAKFPISLHTHIIFFPGHSFSLKRNGTFPWSLDFSTHADIKRNYIAADVLVTLKAYNSPFSLYSRKRGANIISLVPIEEAPTGIALSRPRKGQKWKTSKLKFGMNRKKEQELLELMYSSGADIEALQTMGKLPDAIEKVKKGLKDINLEDKNMVNMVISSTILGIFKTV</sequence>
<name>A0A9N6YJ22_9RHAB</name>
<proteinExistence type="predicted"/>
<reference evidence="1" key="1">
    <citation type="journal article" date="2022" name="bioRxiv">
        <title>Unlocking the hidden genetic diversity of varicosaviruses, the neglected plant rhabdoviruses.</title>
        <authorList>
            <person name="Bejerman N."/>
            <person name="Dietzgen R.G."/>
            <person name="Debat H."/>
        </authorList>
    </citation>
    <scope>NUCLEOTIDE SEQUENCE</scope>
</reference>